<feature type="compositionally biased region" description="Acidic residues" evidence="1">
    <location>
        <begin position="628"/>
        <end position="639"/>
    </location>
</feature>
<dbReference type="VEuPathDB" id="FungiDB:PODANS_5_70"/>
<evidence type="ECO:0000313" key="2">
    <source>
        <dbReference type="EMBL" id="CAP62121.1"/>
    </source>
</evidence>
<dbReference type="InterPro" id="IPR027796">
    <property type="entry name" value="OTT_1508_deam-like"/>
</dbReference>
<feature type="region of interest" description="Disordered" evidence="1">
    <location>
        <begin position="590"/>
        <end position="639"/>
    </location>
</feature>
<accession>B2AFA3</accession>
<gene>
    <name evidence="2" type="ORF">PODANS_5_70</name>
</gene>
<dbReference type="PANTHER" id="PTHR42037">
    <property type="match status" value="1"/>
</dbReference>
<dbReference type="KEGG" id="pan:PODANSg1361"/>
<dbReference type="GeneID" id="6188436"/>
<reference evidence="2" key="1">
    <citation type="journal article" date="2008" name="Genome Biol.">
        <title>The genome sequence of the model ascomycete fungus Podospora anserina.</title>
        <authorList>
            <person name="Espagne E."/>
            <person name="Lespinet O."/>
            <person name="Malagnac F."/>
            <person name="Da Silva C."/>
            <person name="Jaillon O."/>
            <person name="Porcel B.M."/>
            <person name="Couloux A."/>
            <person name="Aury J.-M."/>
            <person name="Segurens B."/>
            <person name="Poulain J."/>
            <person name="Anthouard V."/>
            <person name="Grossetete S."/>
            <person name="Khalili H."/>
            <person name="Coppin E."/>
            <person name="Dequard-Chablat M."/>
            <person name="Picard M."/>
            <person name="Contamine V."/>
            <person name="Arnaise S."/>
            <person name="Bourdais A."/>
            <person name="Berteaux-Lecellier V."/>
            <person name="Gautheret D."/>
            <person name="de Vries R.P."/>
            <person name="Battaglia E."/>
            <person name="Coutinho P.M."/>
            <person name="Danchin E.G.J."/>
            <person name="Henrissat B."/>
            <person name="El Khoury R."/>
            <person name="Sainsard-Chanet A."/>
            <person name="Boivin A."/>
            <person name="Pinan-Lucarre B."/>
            <person name="Sellem C.H."/>
            <person name="Debuchy R."/>
            <person name="Wincker P."/>
            <person name="Weissenbach J."/>
            <person name="Silar P."/>
        </authorList>
    </citation>
    <scope>NUCLEOTIDE SEQUENCE [LARGE SCALE GENOMIC DNA]</scope>
    <source>
        <strain evidence="2">S mat+</strain>
    </source>
</reference>
<dbReference type="OrthoDB" id="3251507at2759"/>
<name>B2AFA3_PODAN</name>
<dbReference type="PANTHER" id="PTHR42037:SF1">
    <property type="match status" value="1"/>
</dbReference>
<feature type="region of interest" description="Disordered" evidence="1">
    <location>
        <begin position="246"/>
        <end position="302"/>
    </location>
</feature>
<feature type="compositionally biased region" description="Polar residues" evidence="1">
    <location>
        <begin position="246"/>
        <end position="258"/>
    </location>
</feature>
<dbReference type="AlphaFoldDB" id="B2AFA3"/>
<reference evidence="2" key="2">
    <citation type="submission" date="2008-07" db="EMBL/GenBank/DDBJ databases">
        <authorList>
            <person name="Genoscope - CEA"/>
        </authorList>
    </citation>
    <scope>NUCLEOTIDE SEQUENCE</scope>
    <source>
        <strain evidence="2">S mat+</strain>
    </source>
</reference>
<protein>
    <submittedName>
        <fullName evidence="2">Podospora anserina S mat+ genomic DNA chromosome 5, supercontig 1</fullName>
    </submittedName>
</protein>
<proteinExistence type="predicted"/>
<dbReference type="RefSeq" id="XP_001904342.1">
    <property type="nucleotide sequence ID" value="XM_001904307.1"/>
</dbReference>
<feature type="compositionally biased region" description="Acidic residues" evidence="1">
    <location>
        <begin position="590"/>
        <end position="610"/>
    </location>
</feature>
<evidence type="ECO:0000256" key="1">
    <source>
        <dbReference type="SAM" id="MobiDB-lite"/>
    </source>
</evidence>
<sequence length="639" mass="70339">MPSATLPAQTSTPVPLAPSQAKRLYGAIHLFCALKDALPHVSNPHTSDDDSIVTTPDEDRALYRCFVNKIAQICDTKHGGDTVTSAMIVQPGQVEYWIASNSRTKTQMARVKEFLSDEILKVLGSMKGQDLEDEAKVKAVSDSLLKKVIVYCRWRLYKYLRTLVDNIGLCLESCAKDSGAEGKLLAPGNLSMGVKADTNQPQWQDACGSYFRLPRQRWPLGPMISCPVCAMPSPNVIFVPSLSATNISPQQSPKKPTASSWPSKNPTPPPLPPSSASKPPPRKTSRTRPQKRTAPLPLGSKRATPSAALHFYTPRHPASFLSPRGKWPDLFESPEVIPYPSPAKLPSPLQIKERMCTGKDLLNRLTPDVEVHAAYDFFSPQLQARDFDAGLKNSIKDPKCITTVHAEVTLLSNLRRETLCPSPGREDAHWDFFMEDKFGRYIGCSKPTCMLCDIYFEASPVKVDRRKGHGNLYHKWRVADIIQGSMVNGAVEMLVRERKNVIEEMIKTLKKEVKGVLVERRGWRGSRHDSRATPSNPFGSAVTAAGSVRGGLTEGRLMQAQAGLHGSVGSGSGSVQGRGRRGRLVLEEVEEVEDETDGDQGECMEGESVEEVSRLMGQLSVTRARKEEEDDDDEGGAKL</sequence>
<dbReference type="HOGENOM" id="CLU_027514_0_1_1"/>
<dbReference type="EMBL" id="CU633457">
    <property type="protein sequence ID" value="CAP62121.1"/>
    <property type="molecule type" value="Genomic_DNA"/>
</dbReference>
<organism evidence="2">
    <name type="scientific">Podospora anserina (strain S / ATCC MYA-4624 / DSM 980 / FGSC 10383)</name>
    <name type="common">Pleurage anserina</name>
    <dbReference type="NCBI Taxonomy" id="515849"/>
    <lineage>
        <taxon>Eukaryota</taxon>
        <taxon>Fungi</taxon>
        <taxon>Dikarya</taxon>
        <taxon>Ascomycota</taxon>
        <taxon>Pezizomycotina</taxon>
        <taxon>Sordariomycetes</taxon>
        <taxon>Sordariomycetidae</taxon>
        <taxon>Sordariales</taxon>
        <taxon>Podosporaceae</taxon>
        <taxon>Podospora</taxon>
        <taxon>Podospora anserina</taxon>
    </lineage>
</organism>
<dbReference type="Pfam" id="PF14441">
    <property type="entry name" value="OTT_1508_deam"/>
    <property type="match status" value="1"/>
</dbReference>
<feature type="compositionally biased region" description="Basic residues" evidence="1">
    <location>
        <begin position="280"/>
        <end position="291"/>
    </location>
</feature>